<comment type="catalytic activity">
    <reaction evidence="9">
        <text>a lipid X + a UDP-2-N,3-O-bis[(3R)-3-hydroxyacyl]-alpha-D-glucosamine = a lipid A disaccharide + UDP + H(+)</text>
        <dbReference type="Rhea" id="RHEA:67828"/>
        <dbReference type="ChEBI" id="CHEBI:15378"/>
        <dbReference type="ChEBI" id="CHEBI:58223"/>
        <dbReference type="ChEBI" id="CHEBI:137748"/>
        <dbReference type="ChEBI" id="CHEBI:176338"/>
        <dbReference type="ChEBI" id="CHEBI:176343"/>
        <dbReference type="EC" id="2.4.1.182"/>
    </reaction>
</comment>
<dbReference type="RefSeq" id="WP_014809057.1">
    <property type="nucleotide sequence ID" value="NC_018025.1"/>
</dbReference>
<dbReference type="STRING" id="706587.Desti_1192"/>
<dbReference type="OrthoDB" id="9801642at2"/>
<keyword evidence="4" id="KW-0444">Lipid biosynthesis</keyword>
<evidence type="ECO:0000256" key="1">
    <source>
        <dbReference type="ARBA" id="ARBA00002056"/>
    </source>
</evidence>
<evidence type="ECO:0000256" key="4">
    <source>
        <dbReference type="ARBA" id="ARBA00022516"/>
    </source>
</evidence>
<dbReference type="PANTHER" id="PTHR30372">
    <property type="entry name" value="LIPID-A-DISACCHARIDE SYNTHASE"/>
    <property type="match status" value="1"/>
</dbReference>
<dbReference type="PATRIC" id="fig|706587.4.peg.1361"/>
<evidence type="ECO:0000256" key="3">
    <source>
        <dbReference type="ARBA" id="ARBA00020902"/>
    </source>
</evidence>
<organism evidence="11 12">
    <name type="scientific">Desulfomonile tiedjei (strain ATCC 49306 / DSM 6799 / DCB-1)</name>
    <dbReference type="NCBI Taxonomy" id="706587"/>
    <lineage>
        <taxon>Bacteria</taxon>
        <taxon>Pseudomonadati</taxon>
        <taxon>Thermodesulfobacteriota</taxon>
        <taxon>Desulfomonilia</taxon>
        <taxon>Desulfomonilales</taxon>
        <taxon>Desulfomonilaceae</taxon>
        <taxon>Desulfomonile</taxon>
    </lineage>
</organism>
<dbReference type="NCBIfam" id="TIGR00215">
    <property type="entry name" value="lpxB"/>
    <property type="match status" value="1"/>
</dbReference>
<dbReference type="GO" id="GO:0008915">
    <property type="term" value="F:lipid-A-disaccharide synthase activity"/>
    <property type="evidence" value="ECO:0007669"/>
    <property type="project" value="UniProtKB-UniRule"/>
</dbReference>
<keyword evidence="12" id="KW-1185">Reference proteome</keyword>
<dbReference type="EC" id="2.4.1.182" evidence="2 10"/>
<evidence type="ECO:0000313" key="11">
    <source>
        <dbReference type="EMBL" id="AFM23905.1"/>
    </source>
</evidence>
<reference evidence="12" key="1">
    <citation type="submission" date="2012-06" db="EMBL/GenBank/DDBJ databases">
        <title>Complete sequence of chromosome of Desulfomonile tiedjei DSM 6799.</title>
        <authorList>
            <person name="Lucas S."/>
            <person name="Copeland A."/>
            <person name="Lapidus A."/>
            <person name="Glavina del Rio T."/>
            <person name="Dalin E."/>
            <person name="Tice H."/>
            <person name="Bruce D."/>
            <person name="Goodwin L."/>
            <person name="Pitluck S."/>
            <person name="Peters L."/>
            <person name="Ovchinnikova G."/>
            <person name="Zeytun A."/>
            <person name="Lu M."/>
            <person name="Kyrpides N."/>
            <person name="Mavromatis K."/>
            <person name="Ivanova N."/>
            <person name="Brettin T."/>
            <person name="Detter J.C."/>
            <person name="Han C."/>
            <person name="Larimer F."/>
            <person name="Land M."/>
            <person name="Hauser L."/>
            <person name="Markowitz V."/>
            <person name="Cheng J.-F."/>
            <person name="Hugenholtz P."/>
            <person name="Woyke T."/>
            <person name="Wu D."/>
            <person name="Spring S."/>
            <person name="Schroeder M."/>
            <person name="Brambilla E."/>
            <person name="Klenk H.-P."/>
            <person name="Eisen J.A."/>
        </authorList>
    </citation>
    <scope>NUCLEOTIDE SEQUENCE [LARGE SCALE GENOMIC DNA]</scope>
    <source>
        <strain evidence="12">ATCC 49306 / DSM 6799 / DCB-1</strain>
    </source>
</reference>
<comment type="function">
    <text evidence="1">Condensation of UDP-2,3-diacylglucosamine and 2,3-diacylglucosamine-1-phosphate to form lipid A disaccharide, a precursor of lipid A, a phosphorylated glycolipid that anchors the lipopolysaccharide to the outer membrane of the cell.</text>
</comment>
<dbReference type="eggNOG" id="COG0763">
    <property type="taxonomic scope" value="Bacteria"/>
</dbReference>
<gene>
    <name evidence="11" type="ordered locus">Desti_1192</name>
</gene>
<evidence type="ECO:0000256" key="6">
    <source>
        <dbReference type="ARBA" id="ARBA00022676"/>
    </source>
</evidence>
<evidence type="ECO:0000256" key="8">
    <source>
        <dbReference type="ARBA" id="ARBA00023098"/>
    </source>
</evidence>
<evidence type="ECO:0000313" key="12">
    <source>
        <dbReference type="Proteomes" id="UP000006055"/>
    </source>
</evidence>
<name>I4C2W4_DESTA</name>
<proteinExistence type="predicted"/>
<accession>I4C2W4</accession>
<keyword evidence="7 11" id="KW-0808">Transferase</keyword>
<dbReference type="GO" id="GO:0005543">
    <property type="term" value="F:phospholipid binding"/>
    <property type="evidence" value="ECO:0007669"/>
    <property type="project" value="TreeGrafter"/>
</dbReference>
<sequence length="411" mass="45988">MHRGPSILLLAGEASGDYHAAALVREVRKLRPETRFVGIGGDKLAAEGMELLFHYKDVNTIGLSEGFAKIRSIYRAYQSMKDQLRDGGHQLFIPVDYPDVNIRLCLFAKRAGIPVCYYISPQVWAWRKGRTRKLANRVNRMMTLFPFEEKLYRRAGLQAYFVGHTMVNDIPENLGRAVVRSGLNLDPDKYTVALVPGSRPAEIIRMLPKMCEAADSFTREFHDTAFVLPLAGPHLSELVDRILTKYSSQIHVHRTEASTLMAAADCGLVTSGTATLQAALAGMPHIVAYELDSLSWWFATRILKPLLMDKDLHVAIANVLAIQQEKEGKGPIKFMLDAGFHVPCQECRRPLFVPELLQDHATAPNMAAWLRRFRTEPSLCAAMARGFSDLRRSLEPTRTGPTAAEIVSEFL</sequence>
<protein>
    <recommendedName>
        <fullName evidence="3 10">Lipid-A-disaccharide synthase</fullName>
        <ecNumber evidence="2 10">2.4.1.182</ecNumber>
    </recommendedName>
</protein>
<evidence type="ECO:0000256" key="5">
    <source>
        <dbReference type="ARBA" id="ARBA00022556"/>
    </source>
</evidence>
<keyword evidence="6 11" id="KW-0328">Glycosyltransferase</keyword>
<dbReference type="AlphaFoldDB" id="I4C2W4"/>
<evidence type="ECO:0000256" key="7">
    <source>
        <dbReference type="ARBA" id="ARBA00022679"/>
    </source>
</evidence>
<evidence type="ECO:0000256" key="10">
    <source>
        <dbReference type="NCBIfam" id="TIGR00215"/>
    </source>
</evidence>
<dbReference type="KEGG" id="dti:Desti_1192"/>
<dbReference type="EMBL" id="CP003360">
    <property type="protein sequence ID" value="AFM23905.1"/>
    <property type="molecule type" value="Genomic_DNA"/>
</dbReference>
<dbReference type="PANTHER" id="PTHR30372:SF4">
    <property type="entry name" value="LIPID-A-DISACCHARIDE SYNTHASE, MITOCHONDRIAL-RELATED"/>
    <property type="match status" value="1"/>
</dbReference>
<dbReference type="HOGENOM" id="CLU_036577_3_0_7"/>
<keyword evidence="8" id="KW-0443">Lipid metabolism</keyword>
<evidence type="ECO:0000256" key="2">
    <source>
        <dbReference type="ARBA" id="ARBA00012687"/>
    </source>
</evidence>
<dbReference type="Pfam" id="PF02684">
    <property type="entry name" value="LpxB"/>
    <property type="match status" value="1"/>
</dbReference>
<dbReference type="InterPro" id="IPR003835">
    <property type="entry name" value="Glyco_trans_19"/>
</dbReference>
<dbReference type="SUPFAM" id="SSF53756">
    <property type="entry name" value="UDP-Glycosyltransferase/glycogen phosphorylase"/>
    <property type="match status" value="1"/>
</dbReference>
<keyword evidence="5" id="KW-0441">Lipid A biosynthesis</keyword>
<evidence type="ECO:0000256" key="9">
    <source>
        <dbReference type="ARBA" id="ARBA00048975"/>
    </source>
</evidence>
<dbReference type="Proteomes" id="UP000006055">
    <property type="component" value="Chromosome"/>
</dbReference>
<dbReference type="GO" id="GO:0016020">
    <property type="term" value="C:membrane"/>
    <property type="evidence" value="ECO:0007669"/>
    <property type="project" value="GOC"/>
</dbReference>
<dbReference type="GO" id="GO:0009245">
    <property type="term" value="P:lipid A biosynthetic process"/>
    <property type="evidence" value="ECO:0007669"/>
    <property type="project" value="UniProtKB-UniRule"/>
</dbReference>